<feature type="compositionally biased region" description="Basic and acidic residues" evidence="8">
    <location>
        <begin position="1416"/>
        <end position="1431"/>
    </location>
</feature>
<organism evidence="10 11">
    <name type="scientific">Eruca vesicaria subsp. sativa</name>
    <name type="common">Garden rocket</name>
    <name type="synonym">Eruca sativa</name>
    <dbReference type="NCBI Taxonomy" id="29727"/>
    <lineage>
        <taxon>Eukaryota</taxon>
        <taxon>Viridiplantae</taxon>
        <taxon>Streptophyta</taxon>
        <taxon>Embryophyta</taxon>
        <taxon>Tracheophyta</taxon>
        <taxon>Spermatophyta</taxon>
        <taxon>Magnoliopsida</taxon>
        <taxon>eudicotyledons</taxon>
        <taxon>Gunneridae</taxon>
        <taxon>Pentapetalae</taxon>
        <taxon>rosids</taxon>
        <taxon>malvids</taxon>
        <taxon>Brassicales</taxon>
        <taxon>Brassicaceae</taxon>
        <taxon>Brassiceae</taxon>
        <taxon>Eruca</taxon>
    </lineage>
</organism>
<dbReference type="InterPro" id="IPR035999">
    <property type="entry name" value="Sec7_dom_sf"/>
</dbReference>
<dbReference type="Pfam" id="PF12783">
    <property type="entry name" value="Sec7-like_HUS"/>
    <property type="match status" value="1"/>
</dbReference>
<evidence type="ECO:0000256" key="1">
    <source>
        <dbReference type="ARBA" id="ARBA00004287"/>
    </source>
</evidence>
<evidence type="ECO:0000256" key="3">
    <source>
        <dbReference type="ARBA" id="ARBA00022448"/>
    </source>
</evidence>
<dbReference type="FunFam" id="1.10.220.20:FF:000002">
    <property type="entry name" value="Brefeldin A-inhibited guanine nucleotide-exchange protein 1"/>
    <property type="match status" value="1"/>
</dbReference>
<dbReference type="GO" id="GO:0005829">
    <property type="term" value="C:cytosol"/>
    <property type="evidence" value="ECO:0007669"/>
    <property type="project" value="UniProtKB-SubCell"/>
</dbReference>
<dbReference type="GO" id="GO:0005085">
    <property type="term" value="F:guanyl-nucleotide exchange factor activity"/>
    <property type="evidence" value="ECO:0007669"/>
    <property type="project" value="UniProtKB-KW"/>
</dbReference>
<gene>
    <name evidence="10" type="ORF">ERUC_LOCUS27738</name>
</gene>
<dbReference type="SMART" id="SM00222">
    <property type="entry name" value="Sec7"/>
    <property type="match status" value="1"/>
</dbReference>
<keyword evidence="6" id="KW-0653">Protein transport</keyword>
<accession>A0ABC8KT02</accession>
<evidence type="ECO:0000256" key="5">
    <source>
        <dbReference type="ARBA" id="ARBA00022658"/>
    </source>
</evidence>
<dbReference type="InterPro" id="IPR011989">
    <property type="entry name" value="ARM-like"/>
</dbReference>
<evidence type="ECO:0000259" key="9">
    <source>
        <dbReference type="PROSITE" id="PS50190"/>
    </source>
</evidence>
<evidence type="ECO:0000256" key="2">
    <source>
        <dbReference type="ARBA" id="ARBA00004514"/>
    </source>
</evidence>
<dbReference type="InterPro" id="IPR046455">
    <property type="entry name" value="Sec7/BIG1-like_C"/>
</dbReference>
<evidence type="ECO:0000256" key="8">
    <source>
        <dbReference type="SAM" id="MobiDB-lite"/>
    </source>
</evidence>
<comment type="caution">
    <text evidence="10">The sequence shown here is derived from an EMBL/GenBank/DDBJ whole genome shotgun (WGS) entry which is preliminary data.</text>
</comment>
<dbReference type="Pfam" id="PF16213">
    <property type="entry name" value="DCB"/>
    <property type="match status" value="1"/>
</dbReference>
<evidence type="ECO:0000256" key="7">
    <source>
        <dbReference type="ARBA" id="ARBA00023136"/>
    </source>
</evidence>
<feature type="compositionally biased region" description="Low complexity" evidence="8">
    <location>
        <begin position="1491"/>
        <end position="1502"/>
    </location>
</feature>
<dbReference type="Pfam" id="PF01369">
    <property type="entry name" value="Sec7"/>
    <property type="match status" value="1"/>
</dbReference>
<dbReference type="SUPFAM" id="SSF48425">
    <property type="entry name" value="Sec7 domain"/>
    <property type="match status" value="1"/>
</dbReference>
<feature type="region of interest" description="Disordered" evidence="8">
    <location>
        <begin position="1491"/>
        <end position="1519"/>
    </location>
</feature>
<dbReference type="PANTHER" id="PTHR10663:SF312">
    <property type="entry name" value="BREFELDIN A-INHIBITED GUANINE NUCLEOTIDE-EXCHANGE PROTEIN 5"/>
    <property type="match status" value="1"/>
</dbReference>
<comment type="subcellular location">
    <subcellularLocation>
        <location evidence="2">Cytoplasm</location>
        <location evidence="2">Cytosol</location>
    </subcellularLocation>
    <subcellularLocation>
        <location evidence="1">Membrane</location>
        <topology evidence="1">Peripheral membrane protein</topology>
        <orientation evidence="1">Cytoplasmic side</orientation>
    </subcellularLocation>
</comment>
<dbReference type="InterPro" id="IPR000904">
    <property type="entry name" value="Sec7_dom"/>
</dbReference>
<evidence type="ECO:0000256" key="4">
    <source>
        <dbReference type="ARBA" id="ARBA00022490"/>
    </source>
</evidence>
<feature type="compositionally biased region" description="Basic and acidic residues" evidence="8">
    <location>
        <begin position="555"/>
        <end position="569"/>
    </location>
</feature>
<evidence type="ECO:0000313" key="10">
    <source>
        <dbReference type="EMBL" id="CAH8361982.1"/>
    </source>
</evidence>
<dbReference type="InterPro" id="IPR032691">
    <property type="entry name" value="Mon2/Sec7/BIG1-like_HUS"/>
</dbReference>
<proteinExistence type="predicted"/>
<evidence type="ECO:0000256" key="6">
    <source>
        <dbReference type="ARBA" id="ARBA00022927"/>
    </source>
</evidence>
<sequence>MAAGGFVSRAFETMLKESGGKKFPDLQKAIQAYQDGSKVVTQAASSSIDESSQAEGGGAKTGGEADELQKAPSDEVAEQASQSKTGTINISLANAGHTLGGAEVELVLKPLRLAFETKNLKIFDAALDCLHKLIAYDHLEGDPGLDGGKNSAPFTDILNMVCSCVDNSSPDSTVLQVLKVLLTAVASGKFKVHGEPLLGVIRVCYNIALNSKSPINQATSKAMLTQMISIVFRRMETDIVSSSSSVSQEEHVSGDSSSLKTEEIFAANQSEKEMTLGDALTQAKDTTLASVEELHTLVGGADIKGLEAALDKAVHLEDGKKIKRGIELESMSIGQRDALLVFRTLCKMGMKEDSDEVTTKTRILSLELLQGMLEGVSHSFTKNFHFIDSVKAYLSYALLRASVSQASAIFQYASGIFSVLLLRFRDSLKGEIGIFFPIIVLRSLDSSECPSDQKMGVLRMLEKVCKDPQMLVDVYVNYDCDLEAPNLFERMVTTLSKIAQGTQSADPNPAMASQTASVKGSSLQCLVNVLKSLVDWEKIKRETENSTRNVSEDSNSAREPIETKSREDVPSNFEKAKAHKSTMEAAISEFNRNSVKGIEYLIANKLVERNPASVAQFLRSTWSLKKVMIGEYLGQHEEFPLAVMHAYVDSMKFSEMKFHTAIREFLKGFRLPGEAQKIDRIMEKFAERYCADNPGLFKNADTAYVLAYAVIMLNTDAHNPMVWPKMSKSDFIRMNATTDPEDCAPTELLEEIYESIVKEEIKLKDDDNSIRKINSQRPGGEGGLVSILNLGLPKRISAADAKSETEDIVRKTQEIFRKDGVKRGVFHTVEQVDIIRPMVEAVGWPLLAAFSVTMEVGDNKPRILLCMEGFKAGIHIAFVLGMDTMRYAFLTSLVRFTFLHAPKEMRSKNVEALRILLALCDSEPDTLQDTWNAVLECVSRLEFIISTPGITATVMHGSNQISKDGVVQSLKELAGRPAEQVFVNSVKLPSESVVEFFTALCGVSAEELKQSPPRVFSLQKLVEISYYNIARIRMVWARIWSVLAEHFVSAGSHHDEKIAMYAIDSLRQLGMKYLERAELTNFTFQNDILKPFVIIMRNTQSQTTRSLIVDCIVQMIKSKVGSIKSGWRSVFMIFTAAADDDVESIVEKSFENVEQVILEHFDQVIGDCFMDCVNCLIRFANNKASDRISLKAIALLRICEDRLAEGLIPGGVLKPVNTNDDETFDVTEHYWYPMLAGLSDLTSDFRPEVRNCALEVLFDLLNERGNKFSTPFWESIFHRILFPIFDHVSHAGKEGLISSGDVQFRETSIHSLQLLCNLFNTFYKEVCFMLPPLLSLLLDCAKKSDQTVVSISLGALIHLIEVGGHQFSEGDWDMLLKSIRDASYTTQPLELLNALGFDNPNKNLVVTGDIEADATDSPRVDHNPDENEKRSAQASPRVGTQGASQESEGRPSSAGRSQKEGDDPNIQRSQTFGQRFMDNLFLRNLTSQPKSSAAEVSVPSSPHKQVDSAEPDNREEESPALGTIRGKCITQLLLLGAINSIQKKYWSNLKTAQKIAIMDILFSFIEFAASYNSYSNLRTRMNHISAERPPLNLLRQELEGTNIYMDVLHKTTCGLEDAASDMEEKLEGAAEEKLVSFCEQVLKETSDLQSSLGESTNMDVHRVLELRSPVIVKVLEGMCFMNNKIFRKHMREFYPLLTRLVCCEQMDIRGALANLFTAQLKPLLQQ</sequence>
<keyword evidence="4" id="KW-0963">Cytoplasm</keyword>
<feature type="region of interest" description="Disordered" evidence="8">
    <location>
        <begin position="543"/>
        <end position="572"/>
    </location>
</feature>
<dbReference type="SUPFAM" id="SSF48371">
    <property type="entry name" value="ARM repeat"/>
    <property type="match status" value="2"/>
</dbReference>
<dbReference type="PROSITE" id="PS50190">
    <property type="entry name" value="SEC7"/>
    <property type="match status" value="1"/>
</dbReference>
<dbReference type="PANTHER" id="PTHR10663">
    <property type="entry name" value="GUANYL-NUCLEOTIDE EXCHANGE FACTOR"/>
    <property type="match status" value="1"/>
</dbReference>
<feature type="domain" description="SEC7" evidence="9">
    <location>
        <begin position="572"/>
        <end position="759"/>
    </location>
</feature>
<protein>
    <recommendedName>
        <fullName evidence="9">SEC7 domain-containing protein</fullName>
    </recommendedName>
</protein>
<dbReference type="Pfam" id="PF09324">
    <property type="entry name" value="Sec7-like_HDS"/>
    <property type="match status" value="1"/>
</dbReference>
<dbReference type="InterPro" id="IPR015403">
    <property type="entry name" value="Mon2/Sec7/BIG1-like_HDS"/>
</dbReference>
<dbReference type="GO" id="GO:0016020">
    <property type="term" value="C:membrane"/>
    <property type="evidence" value="ECO:0007669"/>
    <property type="project" value="UniProtKB-SubCell"/>
</dbReference>
<dbReference type="Pfam" id="PF20252">
    <property type="entry name" value="BIG2_C"/>
    <property type="match status" value="1"/>
</dbReference>
<keyword evidence="11" id="KW-1185">Reference proteome</keyword>
<name>A0ABC8KT02_ERUVS</name>
<reference evidence="10 11" key="1">
    <citation type="submission" date="2022-03" db="EMBL/GenBank/DDBJ databases">
        <authorList>
            <person name="Macdonald S."/>
            <person name="Ahmed S."/>
            <person name="Newling K."/>
        </authorList>
    </citation>
    <scope>NUCLEOTIDE SEQUENCE [LARGE SCALE GENOMIC DNA]</scope>
</reference>
<dbReference type="Gene3D" id="1.10.1000.11">
    <property type="entry name" value="Arf Nucleotide-binding Site Opener,domain 2"/>
    <property type="match status" value="1"/>
</dbReference>
<keyword evidence="7" id="KW-0472">Membrane</keyword>
<dbReference type="Gene3D" id="1.10.220.20">
    <property type="match status" value="1"/>
</dbReference>
<feature type="compositionally biased region" description="Polar residues" evidence="8">
    <location>
        <begin position="41"/>
        <end position="53"/>
    </location>
</feature>
<dbReference type="Gene3D" id="1.25.10.10">
    <property type="entry name" value="Leucine-rich Repeat Variant"/>
    <property type="match status" value="1"/>
</dbReference>
<keyword evidence="3" id="KW-0813">Transport</keyword>
<dbReference type="EMBL" id="CAKOAT010320710">
    <property type="protein sequence ID" value="CAH8361982.1"/>
    <property type="molecule type" value="Genomic_DNA"/>
</dbReference>
<dbReference type="GO" id="GO:0015031">
    <property type="term" value="P:protein transport"/>
    <property type="evidence" value="ECO:0007669"/>
    <property type="project" value="UniProtKB-KW"/>
</dbReference>
<dbReference type="FunFam" id="1.10.1000.11:FF:000006">
    <property type="entry name" value="HOPM interactor 7"/>
    <property type="match status" value="1"/>
</dbReference>
<dbReference type="InterPro" id="IPR016024">
    <property type="entry name" value="ARM-type_fold"/>
</dbReference>
<feature type="region of interest" description="Disordered" evidence="8">
    <location>
        <begin position="1411"/>
        <end position="1468"/>
    </location>
</feature>
<dbReference type="CDD" id="cd00171">
    <property type="entry name" value="Sec7"/>
    <property type="match status" value="1"/>
</dbReference>
<dbReference type="Proteomes" id="UP001642260">
    <property type="component" value="Unassembled WGS sequence"/>
</dbReference>
<evidence type="ECO:0000313" key="11">
    <source>
        <dbReference type="Proteomes" id="UP001642260"/>
    </source>
</evidence>
<dbReference type="InterPro" id="IPR023394">
    <property type="entry name" value="Sec7_C_sf"/>
</dbReference>
<feature type="region of interest" description="Disordered" evidence="8">
    <location>
        <begin position="41"/>
        <end position="82"/>
    </location>
</feature>
<dbReference type="InterPro" id="IPR032629">
    <property type="entry name" value="DCB_dom"/>
</dbReference>
<keyword evidence="5" id="KW-0344">Guanine-nucleotide releasing factor</keyword>